<keyword evidence="4" id="KW-1185">Reference proteome</keyword>
<dbReference type="STRING" id="1658172.A0A1B7NX25"/>
<accession>A0A1B7NX25</accession>
<evidence type="ECO:0000256" key="1">
    <source>
        <dbReference type="SAM" id="MobiDB-lite"/>
    </source>
</evidence>
<evidence type="ECO:0000259" key="2">
    <source>
        <dbReference type="SMART" id="SM01373"/>
    </source>
</evidence>
<dbReference type="PANTHER" id="PTHR11736:SF14">
    <property type="entry name" value="NSE3 HOMOLOG, SMC5-SMC6 COMPLEX COMPONENT"/>
    <property type="match status" value="1"/>
</dbReference>
<evidence type="ECO:0000313" key="4">
    <source>
        <dbReference type="Proteomes" id="UP000091918"/>
    </source>
</evidence>
<feature type="compositionally biased region" description="Acidic residues" evidence="1">
    <location>
        <begin position="328"/>
        <end position="348"/>
    </location>
</feature>
<feature type="region of interest" description="Disordered" evidence="1">
    <location>
        <begin position="1"/>
        <end position="53"/>
    </location>
</feature>
<dbReference type="AlphaFoldDB" id="A0A1B7NX25"/>
<feature type="region of interest" description="Disordered" evidence="1">
    <location>
        <begin position="320"/>
        <end position="348"/>
    </location>
</feature>
<feature type="compositionally biased region" description="Low complexity" evidence="1">
    <location>
        <begin position="273"/>
        <end position="282"/>
    </location>
</feature>
<proteinExistence type="predicted"/>
<feature type="compositionally biased region" description="Low complexity" evidence="1">
    <location>
        <begin position="31"/>
        <end position="47"/>
    </location>
</feature>
<dbReference type="OrthoDB" id="205198at2759"/>
<dbReference type="Pfam" id="PF01454">
    <property type="entry name" value="MAGE"/>
    <property type="match status" value="1"/>
</dbReference>
<name>A0A1B7NX25_9EURO</name>
<feature type="compositionally biased region" description="Basic and acidic residues" evidence="1">
    <location>
        <begin position="291"/>
        <end position="305"/>
    </location>
</feature>
<dbReference type="EMBL" id="LGUA01000495">
    <property type="protein sequence ID" value="OAX81338.1"/>
    <property type="molecule type" value="Genomic_DNA"/>
</dbReference>
<evidence type="ECO:0000313" key="3">
    <source>
        <dbReference type="EMBL" id="OAX81338.1"/>
    </source>
</evidence>
<dbReference type="GO" id="GO:0005634">
    <property type="term" value="C:nucleus"/>
    <property type="evidence" value="ECO:0007669"/>
    <property type="project" value="TreeGrafter"/>
</dbReference>
<sequence>MPLERNRRRVPEDPDTSSEPQPRQQKRQRRQASSDSDSYASADGGRSTPENSYQAPRIYEVMVKKLVRLALASEYSRQVIRRTDIRDKVLGEQGARMFRPIFEEAQRQLREKFGMQMVEQPLREKVTISQRRAAQRTERPSTTSKTWTVITTLPNAYRTPIILPPTKAPSSKTESTYTALYTFIISTILLSGGSLREQKLDRLLRRVNADNFTPIDRTDRFLARLCKEGYIVRNREMDGGEEVVEYHVGPRGRIEVGVTGVSGLAREVYGFAEDGSNVNGNDNGNGNGNGDEGRGGVRAAKRQEEVESFEKRLKRSLGIREPLHFGEEVDDEVDEHVDEHVDDDSDGG</sequence>
<comment type="caution">
    <text evidence="3">The sequence shown here is derived from an EMBL/GenBank/DDBJ whole genome shotgun (WGS) entry which is preliminary data.</text>
</comment>
<dbReference type="InterPro" id="IPR037445">
    <property type="entry name" value="MAGE"/>
</dbReference>
<dbReference type="Gene3D" id="1.10.10.1210">
    <property type="entry name" value="MAGE homology domain, winged helix WH2 motif"/>
    <property type="match status" value="1"/>
</dbReference>
<feature type="region of interest" description="Disordered" evidence="1">
    <location>
        <begin position="273"/>
        <end position="305"/>
    </location>
</feature>
<dbReference type="InterPro" id="IPR041899">
    <property type="entry name" value="MAGE_WH2"/>
</dbReference>
<dbReference type="Gene3D" id="1.10.10.1200">
    <property type="entry name" value="MAGE homology domain, winged helix WH1 motif"/>
    <property type="match status" value="1"/>
</dbReference>
<protein>
    <recommendedName>
        <fullName evidence="2">MAGE domain-containing protein</fullName>
    </recommendedName>
</protein>
<dbReference type="PANTHER" id="PTHR11736">
    <property type="entry name" value="MELANOMA-ASSOCIATED ANTIGEN MAGE ANTIGEN"/>
    <property type="match status" value="1"/>
</dbReference>
<feature type="domain" description="MAGE" evidence="2">
    <location>
        <begin position="66"/>
        <end position="261"/>
    </location>
</feature>
<dbReference type="Proteomes" id="UP000091918">
    <property type="component" value="Unassembled WGS sequence"/>
</dbReference>
<dbReference type="InterPro" id="IPR002190">
    <property type="entry name" value="MHD_dom"/>
</dbReference>
<gene>
    <name evidence="3" type="ORF">ACJ72_04323</name>
</gene>
<dbReference type="SMART" id="SM01373">
    <property type="entry name" value="MAGE"/>
    <property type="match status" value="1"/>
</dbReference>
<reference evidence="3 4" key="1">
    <citation type="submission" date="2015-07" db="EMBL/GenBank/DDBJ databases">
        <title>Emmonsia species relationships and genome sequence.</title>
        <authorList>
            <person name="Cuomo C.A."/>
            <person name="Schwartz I.S."/>
            <person name="Kenyon C."/>
            <person name="de Hoog G.S."/>
            <person name="Govender N.P."/>
            <person name="Botha A."/>
            <person name="Moreno L."/>
            <person name="de Vries M."/>
            <person name="Munoz J.F."/>
            <person name="Stielow J.B."/>
        </authorList>
    </citation>
    <scope>NUCLEOTIDE SEQUENCE [LARGE SCALE GENOMIC DNA]</scope>
    <source>
        <strain evidence="3 4">CBS 136260</strain>
    </source>
</reference>
<organism evidence="3 4">
    <name type="scientific">Emergomyces africanus</name>
    <dbReference type="NCBI Taxonomy" id="1955775"/>
    <lineage>
        <taxon>Eukaryota</taxon>
        <taxon>Fungi</taxon>
        <taxon>Dikarya</taxon>
        <taxon>Ascomycota</taxon>
        <taxon>Pezizomycotina</taxon>
        <taxon>Eurotiomycetes</taxon>
        <taxon>Eurotiomycetidae</taxon>
        <taxon>Onygenales</taxon>
        <taxon>Ajellomycetaceae</taxon>
        <taxon>Emergomyces</taxon>
    </lineage>
</organism>
<dbReference type="InterPro" id="IPR041898">
    <property type="entry name" value="MAGE_WH1"/>
</dbReference>
<dbReference type="GO" id="GO:0006281">
    <property type="term" value="P:DNA repair"/>
    <property type="evidence" value="ECO:0007669"/>
    <property type="project" value="TreeGrafter"/>
</dbReference>